<gene>
    <name evidence="6" type="ORF">CWI75_04635</name>
</gene>
<protein>
    <recommendedName>
        <fullName evidence="8">Dihydrofolate reductase</fullName>
    </recommendedName>
</protein>
<feature type="domain" description="D-isomer specific 2-hydroxyacid dehydrogenase catalytic" evidence="4">
    <location>
        <begin position="53"/>
        <end position="304"/>
    </location>
</feature>
<accession>A0A2N5Y5J9</accession>
<evidence type="ECO:0000259" key="4">
    <source>
        <dbReference type="Pfam" id="PF00389"/>
    </source>
</evidence>
<dbReference type="Gene3D" id="3.40.50.720">
    <property type="entry name" value="NAD(P)-binding Rossmann-like Domain"/>
    <property type="match status" value="2"/>
</dbReference>
<evidence type="ECO:0000313" key="7">
    <source>
        <dbReference type="Proteomes" id="UP000234845"/>
    </source>
</evidence>
<dbReference type="GO" id="GO:0051287">
    <property type="term" value="F:NAD binding"/>
    <property type="evidence" value="ECO:0007669"/>
    <property type="project" value="InterPro"/>
</dbReference>
<dbReference type="GO" id="GO:0016616">
    <property type="term" value="F:oxidoreductase activity, acting on the CH-OH group of donors, NAD or NADP as acceptor"/>
    <property type="evidence" value="ECO:0007669"/>
    <property type="project" value="InterPro"/>
</dbReference>
<comment type="caution">
    <text evidence="6">The sequence shown here is derived from an EMBL/GenBank/DDBJ whole genome shotgun (WGS) entry which is preliminary data.</text>
</comment>
<dbReference type="OrthoDB" id="9787219at2"/>
<dbReference type="InterPro" id="IPR036291">
    <property type="entry name" value="NAD(P)-bd_dom_sf"/>
</dbReference>
<dbReference type="SUPFAM" id="SSF52283">
    <property type="entry name" value="Formate/glycerate dehydrogenase catalytic domain-like"/>
    <property type="match status" value="1"/>
</dbReference>
<evidence type="ECO:0000256" key="3">
    <source>
        <dbReference type="RuleBase" id="RU003719"/>
    </source>
</evidence>
<dbReference type="RefSeq" id="WP_101520322.1">
    <property type="nucleotide sequence ID" value="NZ_PKLZ01000002.1"/>
</dbReference>
<sequence>MRLALQFEMPGLLENIRRIAPELEVVVLPPDQPVTLEKPVDALLASPLGGSQVEELLRQSPALDWVHVFGTGVDDYPLKQLSAQRVSCSKGATAVPIAEWVMAVILAQSKRLPGSWIDQPPEQWYMAELDSLAGKTLGLVGFGSIGQAVARRALAFDMEVLATVRRFRPSPVEGVTLLEHVDEVIERADHLVLALPATAASEGLMDAERLRRMKPGSHLVNISRAGLVDQEALRAQLDNGPLARASLDVVAPEPLPAGHWLYTHPKVRLSPHISWSSPQSYQRVFEVFYANLRRWLDGEPLEGLIDTDAGY</sequence>
<evidence type="ECO:0000256" key="1">
    <source>
        <dbReference type="ARBA" id="ARBA00023002"/>
    </source>
</evidence>
<dbReference type="InterPro" id="IPR006140">
    <property type="entry name" value="D-isomer_DH_NAD-bd"/>
</dbReference>
<dbReference type="SUPFAM" id="SSF51735">
    <property type="entry name" value="NAD(P)-binding Rossmann-fold domains"/>
    <property type="match status" value="1"/>
</dbReference>
<dbReference type="Pfam" id="PF02826">
    <property type="entry name" value="2-Hacid_dh_C"/>
    <property type="match status" value="1"/>
</dbReference>
<dbReference type="PANTHER" id="PTHR43333:SF1">
    <property type="entry name" value="D-ISOMER SPECIFIC 2-HYDROXYACID DEHYDROGENASE NAD-BINDING DOMAIN-CONTAINING PROTEIN"/>
    <property type="match status" value="1"/>
</dbReference>
<feature type="domain" description="D-isomer specific 2-hydroxyacid dehydrogenase NAD-binding" evidence="5">
    <location>
        <begin position="103"/>
        <end position="274"/>
    </location>
</feature>
<keyword evidence="1 3" id="KW-0560">Oxidoreductase</keyword>
<organism evidence="6 7">
    <name type="scientific">Kineobactrum sediminis</name>
    <dbReference type="NCBI Taxonomy" id="1905677"/>
    <lineage>
        <taxon>Bacteria</taxon>
        <taxon>Pseudomonadati</taxon>
        <taxon>Pseudomonadota</taxon>
        <taxon>Gammaproteobacteria</taxon>
        <taxon>Cellvibrionales</taxon>
        <taxon>Halieaceae</taxon>
        <taxon>Kineobactrum</taxon>
    </lineage>
</organism>
<reference evidence="7" key="1">
    <citation type="submission" date="2017-11" db="EMBL/GenBank/DDBJ databases">
        <title>The draft genome sequence of Chromatocurvus sp. F02.</title>
        <authorList>
            <person name="Du Z.-J."/>
            <person name="Chang Y.-Q."/>
        </authorList>
    </citation>
    <scope>NUCLEOTIDE SEQUENCE [LARGE SCALE GENOMIC DNA]</scope>
    <source>
        <strain evidence="7">F02</strain>
    </source>
</reference>
<dbReference type="Pfam" id="PF00389">
    <property type="entry name" value="2-Hacid_dh"/>
    <property type="match status" value="1"/>
</dbReference>
<name>A0A2N5Y5J9_9GAMM</name>
<evidence type="ECO:0000259" key="5">
    <source>
        <dbReference type="Pfam" id="PF02826"/>
    </source>
</evidence>
<dbReference type="EMBL" id="PKLZ01000002">
    <property type="protein sequence ID" value="PLW83641.1"/>
    <property type="molecule type" value="Genomic_DNA"/>
</dbReference>
<evidence type="ECO:0000313" key="6">
    <source>
        <dbReference type="EMBL" id="PLW83641.1"/>
    </source>
</evidence>
<comment type="similarity">
    <text evidence="3">Belongs to the D-isomer specific 2-hydroxyacid dehydrogenase family.</text>
</comment>
<dbReference type="PANTHER" id="PTHR43333">
    <property type="entry name" value="2-HACID_DH_C DOMAIN-CONTAINING PROTEIN"/>
    <property type="match status" value="1"/>
</dbReference>
<keyword evidence="7" id="KW-1185">Reference proteome</keyword>
<keyword evidence="2" id="KW-0520">NAD</keyword>
<proteinExistence type="inferred from homology"/>
<dbReference type="AlphaFoldDB" id="A0A2N5Y5J9"/>
<evidence type="ECO:0008006" key="8">
    <source>
        <dbReference type="Google" id="ProtNLM"/>
    </source>
</evidence>
<evidence type="ECO:0000256" key="2">
    <source>
        <dbReference type="ARBA" id="ARBA00023027"/>
    </source>
</evidence>
<dbReference type="InterPro" id="IPR006139">
    <property type="entry name" value="D-isomer_2_OHA_DH_cat_dom"/>
</dbReference>
<dbReference type="Proteomes" id="UP000234845">
    <property type="component" value="Unassembled WGS sequence"/>
</dbReference>